<gene>
    <name evidence="3" type="ORF">Bequi_10695</name>
</gene>
<dbReference type="Gene3D" id="3.50.50.60">
    <property type="entry name" value="FAD/NAD(P)-binding domain"/>
    <property type="match status" value="1"/>
</dbReference>
<dbReference type="Pfam" id="PF13450">
    <property type="entry name" value="NAD_binding_8"/>
    <property type="match status" value="1"/>
</dbReference>
<proteinExistence type="predicted"/>
<keyword evidence="4" id="KW-1185">Reference proteome</keyword>
<accession>A0ABT0R253</accession>
<comment type="caution">
    <text evidence="3">The sequence shown here is derived from an EMBL/GenBank/DDBJ whole genome shotgun (WGS) entry which is preliminary data.</text>
</comment>
<name>A0ABT0R253_9MICO</name>
<dbReference type="PANTHER" id="PTHR13789:SF309">
    <property type="entry name" value="PUTATIVE (AFU_ORTHOLOGUE AFUA_6G14510)-RELATED"/>
    <property type="match status" value="1"/>
</dbReference>
<dbReference type="Proteomes" id="UP001203761">
    <property type="component" value="Unassembled WGS sequence"/>
</dbReference>
<keyword evidence="1" id="KW-0560">Oxidoreductase</keyword>
<keyword evidence="2" id="KW-0503">Monooxygenase</keyword>
<evidence type="ECO:0000256" key="2">
    <source>
        <dbReference type="ARBA" id="ARBA00023033"/>
    </source>
</evidence>
<evidence type="ECO:0000313" key="3">
    <source>
        <dbReference type="EMBL" id="MCL6423845.1"/>
    </source>
</evidence>
<dbReference type="PANTHER" id="PTHR13789">
    <property type="entry name" value="MONOOXYGENASE"/>
    <property type="match status" value="1"/>
</dbReference>
<sequence length="229" mass="24348">MERVGCSMRICVIGAGVGGLAVAAGLVARGGDVTVFERHERSPLGGFGISLFGNGLRALDALGLGPRMDRVLSSPPPARGGLLDSDGRWLVRSSASMLDSTRVIERGRLGRALIEAVSDRIVWGEEMTERAALSDEGFDVVVAADGIRSRTRAGWPGDPGIRFAGYHAWRGVTSRAVRPGAPGEMWGRGKRFGMAPLDDGRVYWFATVNGREEEPPPATCQAVRAAFGD</sequence>
<protein>
    <submittedName>
        <fullName evidence="3">NAD(P)-binding protein</fullName>
    </submittedName>
</protein>
<dbReference type="EMBL" id="JAKNCJ010000005">
    <property type="protein sequence ID" value="MCL6423845.1"/>
    <property type="molecule type" value="Genomic_DNA"/>
</dbReference>
<evidence type="ECO:0000313" key="4">
    <source>
        <dbReference type="Proteomes" id="UP001203761"/>
    </source>
</evidence>
<dbReference type="PRINTS" id="PR00420">
    <property type="entry name" value="RNGMNOXGNASE"/>
</dbReference>
<reference evidence="3" key="1">
    <citation type="submission" date="2022-02" db="EMBL/GenBank/DDBJ databases">
        <authorList>
            <person name="Lee M."/>
            <person name="Kim S.-J."/>
            <person name="Jung M.-Y."/>
        </authorList>
    </citation>
    <scope>NUCLEOTIDE SEQUENCE</scope>
    <source>
        <strain evidence="3">JHP9</strain>
    </source>
</reference>
<evidence type="ECO:0000256" key="1">
    <source>
        <dbReference type="ARBA" id="ARBA00023002"/>
    </source>
</evidence>
<dbReference type="InterPro" id="IPR036188">
    <property type="entry name" value="FAD/NAD-bd_sf"/>
</dbReference>
<organism evidence="3 4">
    <name type="scientific">Brachybacterium equifaecis</name>
    <dbReference type="NCBI Taxonomy" id="2910770"/>
    <lineage>
        <taxon>Bacteria</taxon>
        <taxon>Bacillati</taxon>
        <taxon>Actinomycetota</taxon>
        <taxon>Actinomycetes</taxon>
        <taxon>Micrococcales</taxon>
        <taxon>Dermabacteraceae</taxon>
        <taxon>Brachybacterium</taxon>
    </lineage>
</organism>
<dbReference type="SUPFAM" id="SSF51905">
    <property type="entry name" value="FAD/NAD(P)-binding domain"/>
    <property type="match status" value="1"/>
</dbReference>
<dbReference type="RefSeq" id="WP_249737921.1">
    <property type="nucleotide sequence ID" value="NZ_JAKNCJ010000005.1"/>
</dbReference>
<dbReference type="InterPro" id="IPR050493">
    <property type="entry name" value="FAD-dep_Monooxygenase_BioMet"/>
</dbReference>